<evidence type="ECO:0000313" key="2">
    <source>
        <dbReference type="EMBL" id="GEW67284.1"/>
    </source>
</evidence>
<reference evidence="2" key="1">
    <citation type="journal article" date="2019" name="Sci. Rep.">
        <title>Draft genome of Tanacetum cinerariifolium, the natural source of mosquito coil.</title>
        <authorList>
            <person name="Yamashiro T."/>
            <person name="Shiraishi A."/>
            <person name="Satake H."/>
            <person name="Nakayama K."/>
        </authorList>
    </citation>
    <scope>NUCLEOTIDE SEQUENCE</scope>
</reference>
<evidence type="ECO:0000256" key="1">
    <source>
        <dbReference type="SAM" id="MobiDB-lite"/>
    </source>
</evidence>
<proteinExistence type="predicted"/>
<feature type="region of interest" description="Disordered" evidence="1">
    <location>
        <begin position="1"/>
        <end position="20"/>
    </location>
</feature>
<organism evidence="2">
    <name type="scientific">Tanacetum cinerariifolium</name>
    <name type="common">Dalmatian daisy</name>
    <name type="synonym">Chrysanthemum cinerariifolium</name>
    <dbReference type="NCBI Taxonomy" id="118510"/>
    <lineage>
        <taxon>Eukaryota</taxon>
        <taxon>Viridiplantae</taxon>
        <taxon>Streptophyta</taxon>
        <taxon>Embryophyta</taxon>
        <taxon>Tracheophyta</taxon>
        <taxon>Spermatophyta</taxon>
        <taxon>Magnoliopsida</taxon>
        <taxon>eudicotyledons</taxon>
        <taxon>Gunneridae</taxon>
        <taxon>Pentapetalae</taxon>
        <taxon>asterids</taxon>
        <taxon>campanulids</taxon>
        <taxon>Asterales</taxon>
        <taxon>Asteraceae</taxon>
        <taxon>Asteroideae</taxon>
        <taxon>Anthemideae</taxon>
        <taxon>Anthemidinae</taxon>
        <taxon>Tanacetum</taxon>
    </lineage>
</organism>
<dbReference type="AlphaFoldDB" id="A0A699GX48"/>
<comment type="caution">
    <text evidence="2">The sequence shown here is derived from an EMBL/GenBank/DDBJ whole genome shotgun (WGS) entry which is preliminary data.</text>
</comment>
<accession>A0A699GX48</accession>
<protein>
    <submittedName>
        <fullName evidence="2">Uncharacterized protein</fullName>
    </submittedName>
</protein>
<dbReference type="EMBL" id="BKCJ010068628">
    <property type="protein sequence ID" value="GEW67284.1"/>
    <property type="molecule type" value="Genomic_DNA"/>
</dbReference>
<gene>
    <name evidence="2" type="ORF">Tci_239260</name>
</gene>
<sequence>MSLPEGPYEDKDLKGFKPPTDIESLATPIADLSGTDSKYLVDQTQFTRLRYRSLNKNKDDEIIEEIKDEVALKSEISYLKQDTLEIKSMMTKIFKAFKGQSSSAPSSSINHKTNPKVALIESFSRPPLTDTILEILIPQPTGPWIDITPPEPQVTQREGKGIIISDESPKKPIYASTIVCQDPNEPIQIPYEIHRKLYNLTNDELQEYLKKKEEIKKKDEQARLLEMTKSEIIKFKKIQDAEHQVLKRAHSQKAKKAIDLRKKRLEQVIELDELGPIILKKTNKIVGKLMISLGKSYERLGKIFEELGIQLTLPPPAPKQASS</sequence>
<name>A0A699GX48_TANCI</name>